<gene>
    <name evidence="4" type="ORF">PITCH_A650016</name>
</gene>
<dbReference type="PROSITE" id="PS51123">
    <property type="entry name" value="OMPA_2"/>
    <property type="match status" value="1"/>
</dbReference>
<dbReference type="GO" id="GO:0016020">
    <property type="term" value="C:membrane"/>
    <property type="evidence" value="ECO:0007669"/>
    <property type="project" value="UniProtKB-UniRule"/>
</dbReference>
<proteinExistence type="predicted"/>
<feature type="region of interest" description="Disordered" evidence="2">
    <location>
        <begin position="77"/>
        <end position="98"/>
    </location>
</feature>
<dbReference type="Gene3D" id="3.30.1330.60">
    <property type="entry name" value="OmpA-like domain"/>
    <property type="match status" value="1"/>
</dbReference>
<sequence length="98" mass="10987">MGSERQVPGKLSPALEDDELPRSNLRVIKKAMYEASFGELNPKRLKLTVKMMNYLISKGIAKERLCAKGFGFSDPVASNDTEEGRAKNRRVQFNPISD</sequence>
<evidence type="ECO:0000256" key="2">
    <source>
        <dbReference type="SAM" id="MobiDB-lite"/>
    </source>
</evidence>
<name>A0A445N1L6_9BACT</name>
<accession>A0A445N1L6</accession>
<dbReference type="EMBL" id="OJIN01000209">
    <property type="protein sequence ID" value="SPD75595.1"/>
    <property type="molecule type" value="Genomic_DNA"/>
</dbReference>
<dbReference type="CDD" id="cd07185">
    <property type="entry name" value="OmpA_C-like"/>
    <property type="match status" value="1"/>
</dbReference>
<evidence type="ECO:0000256" key="1">
    <source>
        <dbReference type="PROSITE-ProRule" id="PRU00473"/>
    </source>
</evidence>
<dbReference type="InterPro" id="IPR036737">
    <property type="entry name" value="OmpA-like_sf"/>
</dbReference>
<keyword evidence="1" id="KW-0472">Membrane</keyword>
<feature type="domain" description="OmpA-like" evidence="3">
    <location>
        <begin position="1"/>
        <end position="98"/>
    </location>
</feature>
<dbReference type="InterPro" id="IPR006665">
    <property type="entry name" value="OmpA-like"/>
</dbReference>
<protein>
    <recommendedName>
        <fullName evidence="3">OmpA-like domain-containing protein</fullName>
    </recommendedName>
</protein>
<dbReference type="AlphaFoldDB" id="A0A445N1L6"/>
<evidence type="ECO:0000313" key="4">
    <source>
        <dbReference type="EMBL" id="SPD75595.1"/>
    </source>
</evidence>
<evidence type="ECO:0000259" key="3">
    <source>
        <dbReference type="PROSITE" id="PS51123"/>
    </source>
</evidence>
<reference evidence="4" key="1">
    <citation type="submission" date="2018-01" db="EMBL/GenBank/DDBJ databases">
        <authorList>
            <person name="Regsiter A."/>
            <person name="William W."/>
        </authorList>
    </citation>
    <scope>NUCLEOTIDE SEQUENCE</scope>
    <source>
        <strain evidence="4">TRIP AH-1</strain>
    </source>
</reference>
<organism evidence="4">
    <name type="scientific">uncultured Desulfobacterium sp</name>
    <dbReference type="NCBI Taxonomy" id="201089"/>
    <lineage>
        <taxon>Bacteria</taxon>
        <taxon>Pseudomonadati</taxon>
        <taxon>Thermodesulfobacteriota</taxon>
        <taxon>Desulfobacteria</taxon>
        <taxon>Desulfobacterales</taxon>
        <taxon>Desulfobacteriaceae</taxon>
        <taxon>Desulfobacterium</taxon>
        <taxon>environmental samples</taxon>
    </lineage>
</organism>
<dbReference type="SUPFAM" id="SSF103088">
    <property type="entry name" value="OmpA-like"/>
    <property type="match status" value="1"/>
</dbReference>